<dbReference type="PROSITE" id="PS50975">
    <property type="entry name" value="ATP_GRASP"/>
    <property type="match status" value="1"/>
</dbReference>
<dbReference type="Pfam" id="PF07478">
    <property type="entry name" value="Dala_Dala_lig_C"/>
    <property type="match status" value="1"/>
</dbReference>
<evidence type="ECO:0000256" key="2">
    <source>
        <dbReference type="ARBA" id="ARBA00022598"/>
    </source>
</evidence>
<keyword evidence="2 5" id="KW-0436">Ligase</keyword>
<dbReference type="PANTHER" id="PTHR23132:SF23">
    <property type="entry name" value="D-ALANINE--D-ALANINE LIGASE B"/>
    <property type="match status" value="1"/>
</dbReference>
<dbReference type="AlphaFoldDB" id="J9A320"/>
<comment type="caution">
    <text evidence="5">The sequence shown here is derived from an EMBL/GenBank/DDBJ whole genome shotgun (WGS) entry which is preliminary data.</text>
</comment>
<evidence type="ECO:0000313" key="6">
    <source>
        <dbReference type="Proteomes" id="UP000004836"/>
    </source>
</evidence>
<protein>
    <submittedName>
        <fullName evidence="5">D-alanine--D-alanine ligase</fullName>
        <ecNumber evidence="5">6.3.2.4</ecNumber>
    </submittedName>
</protein>
<dbReference type="GO" id="GO:0005524">
    <property type="term" value="F:ATP binding"/>
    <property type="evidence" value="ECO:0007669"/>
    <property type="project" value="UniProtKB-UniRule"/>
</dbReference>
<dbReference type="Proteomes" id="UP000004836">
    <property type="component" value="Unassembled WGS sequence"/>
</dbReference>
<proteinExistence type="inferred from homology"/>
<dbReference type="InterPro" id="IPR013815">
    <property type="entry name" value="ATP_grasp_subdomain_1"/>
</dbReference>
<dbReference type="PANTHER" id="PTHR23132">
    <property type="entry name" value="D-ALANINE--D-ALANINE LIGASE"/>
    <property type="match status" value="1"/>
</dbReference>
<evidence type="ECO:0000256" key="3">
    <source>
        <dbReference type="PROSITE-ProRule" id="PRU00409"/>
    </source>
</evidence>
<sequence>MDYANKQIAFARDKSTQMSSLTLLEDRISHTTPNSPKKINKTIEIVSLPSLLMSSTVPLNIGIDIDEQLICSILSRAYQQVSITVINEQIDLDILAARRPDLVFSGVKYFNFENRKLWLNDYLDQHGIAYVASNKAALDGEFDKGNAKILIKKAGLATADYFTTAPDEHPTEASIPIAFPLFVKPVASGDSNGIDAKSIVNNFADFKSKVADIWDKQNSRSLVETYLSGREYSVGIFEDSSSGTLTAMPIEIIAPKNKNGQRILDFDIKRLDNEKVIAVKNAAIREQLSELAKSAFVALNGKAFGRIDIKLDNHRIPHFVEANLMPGLRKGYFYRSCHINLGLTYEQMILQIAKNGLA</sequence>
<evidence type="ECO:0000313" key="5">
    <source>
        <dbReference type="EMBL" id="EJW20740.1"/>
    </source>
</evidence>
<gene>
    <name evidence="5" type="ORF">IMCC14465_15080</name>
</gene>
<comment type="similarity">
    <text evidence="1">Belongs to the D-alanine--D-alanine ligase family.</text>
</comment>
<dbReference type="EMBL" id="ALYF01000005">
    <property type="protein sequence ID" value="EJW20740.1"/>
    <property type="molecule type" value="Genomic_DNA"/>
</dbReference>
<dbReference type="GO" id="GO:0046872">
    <property type="term" value="F:metal ion binding"/>
    <property type="evidence" value="ECO:0007669"/>
    <property type="project" value="InterPro"/>
</dbReference>
<dbReference type="PATRIC" id="fig|1220535.3.peg.1501"/>
<dbReference type="EC" id="6.3.2.4" evidence="5"/>
<keyword evidence="3" id="KW-0547">Nucleotide-binding</keyword>
<dbReference type="Gene3D" id="3.30.470.20">
    <property type="entry name" value="ATP-grasp fold, B domain"/>
    <property type="match status" value="1"/>
</dbReference>
<reference evidence="5 6" key="1">
    <citation type="journal article" date="2012" name="J. Bacteriol.">
        <title>Genome Sequence of Strain IMCC14465, Isolated from the East Sea, Belonging to the PS1 Clade of Alphaproteobacteria.</title>
        <authorList>
            <person name="Yang S.J."/>
            <person name="Kang I."/>
            <person name="Cho J.C."/>
        </authorList>
    </citation>
    <scope>NUCLEOTIDE SEQUENCE [LARGE SCALE GENOMIC DNA]</scope>
    <source>
        <strain evidence="5 6">IMCC14465</strain>
    </source>
</reference>
<dbReference type="GO" id="GO:0008716">
    <property type="term" value="F:D-alanine-D-alanine ligase activity"/>
    <property type="evidence" value="ECO:0007669"/>
    <property type="project" value="UniProtKB-EC"/>
</dbReference>
<evidence type="ECO:0000256" key="1">
    <source>
        <dbReference type="ARBA" id="ARBA00010871"/>
    </source>
</evidence>
<dbReference type="eggNOG" id="COG1181">
    <property type="taxonomic scope" value="Bacteria"/>
</dbReference>
<accession>J9A320</accession>
<feature type="domain" description="ATP-grasp" evidence="4">
    <location>
        <begin position="148"/>
        <end position="354"/>
    </location>
</feature>
<dbReference type="STRING" id="1220535.IMCC14465_15080"/>
<dbReference type="InterPro" id="IPR011761">
    <property type="entry name" value="ATP-grasp"/>
</dbReference>
<dbReference type="InterPro" id="IPR011095">
    <property type="entry name" value="Dala_Dala_lig_C"/>
</dbReference>
<evidence type="ECO:0000259" key="4">
    <source>
        <dbReference type="PROSITE" id="PS50975"/>
    </source>
</evidence>
<dbReference type="Gene3D" id="3.30.1490.20">
    <property type="entry name" value="ATP-grasp fold, A domain"/>
    <property type="match status" value="1"/>
</dbReference>
<keyword evidence="3" id="KW-0067">ATP-binding</keyword>
<name>J9A320_9PROT</name>
<keyword evidence="6" id="KW-1185">Reference proteome</keyword>
<organism evidence="5 6">
    <name type="scientific">alpha proteobacterium IMCC14465</name>
    <dbReference type="NCBI Taxonomy" id="1220535"/>
    <lineage>
        <taxon>Bacteria</taxon>
        <taxon>Pseudomonadati</taxon>
        <taxon>Pseudomonadota</taxon>
        <taxon>Alphaproteobacteria</taxon>
        <taxon>PS1 clade</taxon>
    </lineage>
</organism>
<dbReference type="SUPFAM" id="SSF56059">
    <property type="entry name" value="Glutathione synthetase ATP-binding domain-like"/>
    <property type="match status" value="1"/>
</dbReference>